<dbReference type="EC" id="2.6.1.11" evidence="6"/>
<evidence type="ECO:0000256" key="2">
    <source>
        <dbReference type="ARBA" id="ARBA00022576"/>
    </source>
</evidence>
<accession>M7P1C1</accession>
<keyword evidence="4 5" id="KW-0663">Pyridoxal phosphate</keyword>
<dbReference type="OrthoDB" id="9762089at2"/>
<reference evidence="6 7" key="1">
    <citation type="journal article" date="2013" name="Genome Announc.">
        <title>Draft Genome Sequence of Cesiribacter andamanensis Strain AMV16T, Isolated from a Soil Sample from a Mud Volcano in the Andaman Islands, India.</title>
        <authorList>
            <person name="Shivaji S."/>
            <person name="Ara S."/>
            <person name="Begum Z."/>
            <person name="Srinivas T.N."/>
            <person name="Singh A."/>
            <person name="Kumar Pinnaka A."/>
        </authorList>
    </citation>
    <scope>NUCLEOTIDE SEQUENCE [LARGE SCALE GENOMIC DNA]</scope>
    <source>
        <strain evidence="6 7">AMV16</strain>
    </source>
</reference>
<dbReference type="Proteomes" id="UP000011910">
    <property type="component" value="Unassembled WGS sequence"/>
</dbReference>
<dbReference type="InterPro" id="IPR005814">
    <property type="entry name" value="Aminotrans_3"/>
</dbReference>
<keyword evidence="7" id="KW-1185">Reference proteome</keyword>
<comment type="similarity">
    <text evidence="5">Belongs to the class-III pyridoxal-phosphate-dependent aminotransferase family.</text>
</comment>
<comment type="cofactor">
    <cofactor evidence="1">
        <name>pyridoxal 5'-phosphate</name>
        <dbReference type="ChEBI" id="CHEBI:597326"/>
    </cofactor>
</comment>
<organism evidence="6 7">
    <name type="scientific">Cesiribacter andamanensis AMV16</name>
    <dbReference type="NCBI Taxonomy" id="1279009"/>
    <lineage>
        <taxon>Bacteria</taxon>
        <taxon>Pseudomonadati</taxon>
        <taxon>Bacteroidota</taxon>
        <taxon>Cytophagia</taxon>
        <taxon>Cytophagales</taxon>
        <taxon>Cesiribacteraceae</taxon>
        <taxon>Cesiribacter</taxon>
    </lineage>
</organism>
<dbReference type="InterPro" id="IPR049704">
    <property type="entry name" value="Aminotrans_3_PPA_site"/>
</dbReference>
<dbReference type="eggNOG" id="COG4992">
    <property type="taxonomic scope" value="Bacteria"/>
</dbReference>
<keyword evidence="2 6" id="KW-0032">Aminotransferase</keyword>
<dbReference type="Gene3D" id="3.40.640.10">
    <property type="entry name" value="Type I PLP-dependent aspartate aminotransferase-like (Major domain)"/>
    <property type="match status" value="1"/>
</dbReference>
<dbReference type="InterPro" id="IPR050103">
    <property type="entry name" value="Class-III_PLP-dep_AT"/>
</dbReference>
<dbReference type="CDD" id="cd00610">
    <property type="entry name" value="OAT_like"/>
    <property type="match status" value="1"/>
</dbReference>
<evidence type="ECO:0000256" key="3">
    <source>
        <dbReference type="ARBA" id="ARBA00022679"/>
    </source>
</evidence>
<dbReference type="RefSeq" id="WP_009193850.1">
    <property type="nucleotide sequence ID" value="NZ_AODQ01000006.1"/>
</dbReference>
<evidence type="ECO:0000256" key="5">
    <source>
        <dbReference type="RuleBase" id="RU003560"/>
    </source>
</evidence>
<keyword evidence="3 6" id="KW-0808">Transferase</keyword>
<dbReference type="PIRSF" id="PIRSF000521">
    <property type="entry name" value="Transaminase_4ab_Lys_Orn"/>
    <property type="match status" value="1"/>
</dbReference>
<dbReference type="PROSITE" id="PS00600">
    <property type="entry name" value="AA_TRANSFER_CLASS_3"/>
    <property type="match status" value="1"/>
</dbReference>
<dbReference type="PATRIC" id="fig|1279009.4.peg.449"/>
<dbReference type="EMBL" id="AODQ01000006">
    <property type="protein sequence ID" value="EMR04409.1"/>
    <property type="molecule type" value="Genomic_DNA"/>
</dbReference>
<dbReference type="Gene3D" id="3.90.1150.10">
    <property type="entry name" value="Aspartate Aminotransferase, domain 1"/>
    <property type="match status" value="1"/>
</dbReference>
<dbReference type="FunFam" id="3.40.640.10:FF:000004">
    <property type="entry name" value="Acetylornithine aminotransferase"/>
    <property type="match status" value="1"/>
</dbReference>
<dbReference type="GO" id="GO:0030170">
    <property type="term" value="F:pyridoxal phosphate binding"/>
    <property type="evidence" value="ECO:0007669"/>
    <property type="project" value="InterPro"/>
</dbReference>
<name>M7P1C1_9BACT</name>
<sequence>MELFDVYKMMPIALAYAKGYHVYDTQGREYLDFYGGHAVISIGHSHPHYIAALTRQLHSIGYYSNAVDFPLRNQLAEKLGELAGYEGYSLFLCNSGAEAMENALKLASFHTGKKKVVAFKGGFHGRTSAAVSITDNASIQAPINEGAGVVFLEPEREELLEEALSAGDVCAVVIEGIRGVGGIYVPSAAFLKSIKELCRKWEVAFICDEIQSGYGRTGKFFAHQHAGVAPDLITIAKGMGNGFPVGGVLIHPKFKASYGLLGTTFGGNPLACAASLAVLEVLEKEALINNAAAMGNYLKEQLKTIPEIVDITGEGLMLGISFAGSVKPIQQALTEEARVLTGSSALPNQIRLLPPLTIGKTAIDVFISKLKGVLAGVEA</sequence>
<evidence type="ECO:0000256" key="4">
    <source>
        <dbReference type="ARBA" id="ARBA00022898"/>
    </source>
</evidence>
<dbReference type="PANTHER" id="PTHR11986:SF79">
    <property type="entry name" value="ACETYLORNITHINE AMINOTRANSFERASE, MITOCHONDRIAL"/>
    <property type="match status" value="1"/>
</dbReference>
<gene>
    <name evidence="6" type="primary">argD</name>
    <name evidence="6" type="ORF">ADICEAN_00443</name>
</gene>
<dbReference type="GO" id="GO:0042802">
    <property type="term" value="F:identical protein binding"/>
    <property type="evidence" value="ECO:0007669"/>
    <property type="project" value="TreeGrafter"/>
</dbReference>
<dbReference type="GO" id="GO:0003992">
    <property type="term" value="F:N2-acetyl-L-ornithine:2-oxoglutarate 5-aminotransferase activity"/>
    <property type="evidence" value="ECO:0007669"/>
    <property type="project" value="UniProtKB-EC"/>
</dbReference>
<dbReference type="InterPro" id="IPR015424">
    <property type="entry name" value="PyrdxlP-dep_Trfase"/>
</dbReference>
<dbReference type="Pfam" id="PF00202">
    <property type="entry name" value="Aminotran_3"/>
    <property type="match status" value="1"/>
</dbReference>
<comment type="caution">
    <text evidence="6">The sequence shown here is derived from an EMBL/GenBank/DDBJ whole genome shotgun (WGS) entry which is preliminary data.</text>
</comment>
<proteinExistence type="inferred from homology"/>
<dbReference type="STRING" id="1279009.ADICEAN_00443"/>
<dbReference type="SUPFAM" id="SSF53383">
    <property type="entry name" value="PLP-dependent transferases"/>
    <property type="match status" value="1"/>
</dbReference>
<dbReference type="AlphaFoldDB" id="M7P1C1"/>
<evidence type="ECO:0000256" key="1">
    <source>
        <dbReference type="ARBA" id="ARBA00001933"/>
    </source>
</evidence>
<dbReference type="PANTHER" id="PTHR11986">
    <property type="entry name" value="AMINOTRANSFERASE CLASS III"/>
    <property type="match status" value="1"/>
</dbReference>
<dbReference type="InterPro" id="IPR015421">
    <property type="entry name" value="PyrdxlP-dep_Trfase_major"/>
</dbReference>
<protein>
    <submittedName>
        <fullName evidence="6">Acetylornithine aminotransferase</fullName>
        <ecNumber evidence="6">2.6.1.11</ecNumber>
    </submittedName>
</protein>
<dbReference type="InterPro" id="IPR015422">
    <property type="entry name" value="PyrdxlP-dep_Trfase_small"/>
</dbReference>
<evidence type="ECO:0000313" key="6">
    <source>
        <dbReference type="EMBL" id="EMR04409.1"/>
    </source>
</evidence>
<evidence type="ECO:0000313" key="7">
    <source>
        <dbReference type="Proteomes" id="UP000011910"/>
    </source>
</evidence>